<dbReference type="Proteomes" id="UP001420932">
    <property type="component" value="Unassembled WGS sequence"/>
</dbReference>
<gene>
    <name evidence="2" type="ORF">Syun_019790</name>
</gene>
<accession>A0AAP0IUU0</accession>
<evidence type="ECO:0000313" key="2">
    <source>
        <dbReference type="EMBL" id="KAK9122173.1"/>
    </source>
</evidence>
<organism evidence="2 3">
    <name type="scientific">Stephania yunnanensis</name>
    <dbReference type="NCBI Taxonomy" id="152371"/>
    <lineage>
        <taxon>Eukaryota</taxon>
        <taxon>Viridiplantae</taxon>
        <taxon>Streptophyta</taxon>
        <taxon>Embryophyta</taxon>
        <taxon>Tracheophyta</taxon>
        <taxon>Spermatophyta</taxon>
        <taxon>Magnoliopsida</taxon>
        <taxon>Ranunculales</taxon>
        <taxon>Menispermaceae</taxon>
        <taxon>Menispermoideae</taxon>
        <taxon>Cissampelideae</taxon>
        <taxon>Stephania</taxon>
    </lineage>
</organism>
<proteinExistence type="predicted"/>
<keyword evidence="3" id="KW-1185">Reference proteome</keyword>
<protein>
    <submittedName>
        <fullName evidence="2">Uncharacterized protein</fullName>
    </submittedName>
</protein>
<sequence>MISLFLSFTPRVRPSPRLTSLSPPLLTHLPLTVAPHSRPLTAGFSSHRRLLCPLPPAPLSAHCSLLSPLTAGSSLLSPLTRRLLSLLLTRQSPPLLTRRLLSLLLTRRICSLAALHRRGAMHRSPARLRRLHCRQFATVACTASSHQSRLHRLHCRRLALTIWGRPIRVVVASEHHLSSSPLSELRGPMPQIGGHAGAQTEKVLSQSSNDQGGRHSEDRERSVLVMVESAVSEARGA</sequence>
<evidence type="ECO:0000313" key="3">
    <source>
        <dbReference type="Proteomes" id="UP001420932"/>
    </source>
</evidence>
<feature type="compositionally biased region" description="Basic and acidic residues" evidence="1">
    <location>
        <begin position="212"/>
        <end position="222"/>
    </location>
</feature>
<feature type="region of interest" description="Disordered" evidence="1">
    <location>
        <begin position="180"/>
        <end position="237"/>
    </location>
</feature>
<comment type="caution">
    <text evidence="2">The sequence shown here is derived from an EMBL/GenBank/DDBJ whole genome shotgun (WGS) entry which is preliminary data.</text>
</comment>
<dbReference type="AlphaFoldDB" id="A0AAP0IUU0"/>
<dbReference type="EMBL" id="JBBNAF010000008">
    <property type="protein sequence ID" value="KAK9122173.1"/>
    <property type="molecule type" value="Genomic_DNA"/>
</dbReference>
<name>A0AAP0IUU0_9MAGN</name>
<evidence type="ECO:0000256" key="1">
    <source>
        <dbReference type="SAM" id="MobiDB-lite"/>
    </source>
</evidence>
<feature type="compositionally biased region" description="Polar residues" evidence="1">
    <location>
        <begin position="202"/>
        <end position="211"/>
    </location>
</feature>
<reference evidence="2 3" key="1">
    <citation type="submission" date="2024-01" db="EMBL/GenBank/DDBJ databases">
        <title>Genome assemblies of Stephania.</title>
        <authorList>
            <person name="Yang L."/>
        </authorList>
    </citation>
    <scope>NUCLEOTIDE SEQUENCE [LARGE SCALE GENOMIC DNA]</scope>
    <source>
        <strain evidence="2">YNDBR</strain>
        <tissue evidence="2">Leaf</tissue>
    </source>
</reference>